<protein>
    <submittedName>
        <fullName evidence="2">Uncharacterized protein</fullName>
    </submittedName>
</protein>
<gene>
    <name evidence="2" type="ORF">BDN71DRAFT_1452006</name>
</gene>
<evidence type="ECO:0000256" key="1">
    <source>
        <dbReference type="SAM" id="MobiDB-lite"/>
    </source>
</evidence>
<sequence>MCWKGRNDAAGQLLNRRDERNEVVAWYWWHDYEWEESPEIPASRSTIETTLEEMGPEDYSALYEEIGVALLRYGRAMPSLREAQYQKIPRRYHRSPTDLENGQPAPHRTAALSNLSQRPHTEDTQK</sequence>
<reference evidence="2" key="1">
    <citation type="submission" date="2020-11" db="EMBL/GenBank/DDBJ databases">
        <authorList>
            <consortium name="DOE Joint Genome Institute"/>
            <person name="Ahrendt S."/>
            <person name="Riley R."/>
            <person name="Andreopoulos W."/>
            <person name="Labutti K."/>
            <person name="Pangilinan J."/>
            <person name="Ruiz-Duenas F.J."/>
            <person name="Barrasa J.M."/>
            <person name="Sanchez-Garcia M."/>
            <person name="Camarero S."/>
            <person name="Miyauchi S."/>
            <person name="Serrano A."/>
            <person name="Linde D."/>
            <person name="Babiker R."/>
            <person name="Drula E."/>
            <person name="Ayuso-Fernandez I."/>
            <person name="Pacheco R."/>
            <person name="Padilla G."/>
            <person name="Ferreira P."/>
            <person name="Barriuso J."/>
            <person name="Kellner H."/>
            <person name="Castanera R."/>
            <person name="Alfaro M."/>
            <person name="Ramirez L."/>
            <person name="Pisabarro A.G."/>
            <person name="Kuo A."/>
            <person name="Tritt A."/>
            <person name="Lipzen A."/>
            <person name="He G."/>
            <person name="Yan M."/>
            <person name="Ng V."/>
            <person name="Cullen D."/>
            <person name="Martin F."/>
            <person name="Rosso M.-N."/>
            <person name="Henrissat B."/>
            <person name="Hibbett D."/>
            <person name="Martinez A.T."/>
            <person name="Grigoriev I.V."/>
        </authorList>
    </citation>
    <scope>NUCLEOTIDE SEQUENCE</scope>
    <source>
        <strain evidence="2">ATCC 90797</strain>
    </source>
</reference>
<feature type="region of interest" description="Disordered" evidence="1">
    <location>
        <begin position="90"/>
        <end position="126"/>
    </location>
</feature>
<dbReference type="Proteomes" id="UP000807025">
    <property type="component" value="Unassembled WGS sequence"/>
</dbReference>
<name>A0A9P5ZS14_PLEER</name>
<dbReference type="AlphaFoldDB" id="A0A9P5ZS14"/>
<evidence type="ECO:0000313" key="3">
    <source>
        <dbReference type="Proteomes" id="UP000807025"/>
    </source>
</evidence>
<keyword evidence="3" id="KW-1185">Reference proteome</keyword>
<accession>A0A9P5ZS14</accession>
<organism evidence="2 3">
    <name type="scientific">Pleurotus eryngii</name>
    <name type="common">Boletus of the steppes</name>
    <dbReference type="NCBI Taxonomy" id="5323"/>
    <lineage>
        <taxon>Eukaryota</taxon>
        <taxon>Fungi</taxon>
        <taxon>Dikarya</taxon>
        <taxon>Basidiomycota</taxon>
        <taxon>Agaricomycotina</taxon>
        <taxon>Agaricomycetes</taxon>
        <taxon>Agaricomycetidae</taxon>
        <taxon>Agaricales</taxon>
        <taxon>Pleurotineae</taxon>
        <taxon>Pleurotaceae</taxon>
        <taxon>Pleurotus</taxon>
    </lineage>
</organism>
<proteinExistence type="predicted"/>
<dbReference type="OrthoDB" id="2944586at2759"/>
<comment type="caution">
    <text evidence="2">The sequence shown here is derived from an EMBL/GenBank/DDBJ whole genome shotgun (WGS) entry which is preliminary data.</text>
</comment>
<dbReference type="EMBL" id="MU154607">
    <property type="protein sequence ID" value="KAF9492088.1"/>
    <property type="molecule type" value="Genomic_DNA"/>
</dbReference>
<evidence type="ECO:0000313" key="2">
    <source>
        <dbReference type="EMBL" id="KAF9492088.1"/>
    </source>
</evidence>